<evidence type="ECO:0000256" key="1">
    <source>
        <dbReference type="SAM" id="Phobius"/>
    </source>
</evidence>
<accession>A0A6B0UEM8</accession>
<protein>
    <submittedName>
        <fullName evidence="2">Uncharacterized protein</fullName>
    </submittedName>
</protein>
<dbReference type="EMBL" id="GIFC01002860">
    <property type="protein sequence ID" value="MXU84943.1"/>
    <property type="molecule type" value="Transcribed_RNA"/>
</dbReference>
<sequence length="83" mass="9481">MHFEVWGAVAKVRAVATPVPFLQLVWLVLPCIWHILRGREVALVVSRVEALLFIDRLCLDEIVGWRRLLFVGVRCFAAGAQHF</sequence>
<keyword evidence="1" id="KW-0472">Membrane</keyword>
<reference evidence="2" key="1">
    <citation type="submission" date="2019-12" db="EMBL/GenBank/DDBJ databases">
        <title>An insight into the sialome of adult female Ixodes ricinus ticks feeding for 6 days.</title>
        <authorList>
            <person name="Perner J."/>
            <person name="Ribeiro J.M.C."/>
        </authorList>
    </citation>
    <scope>NUCLEOTIDE SEQUENCE</scope>
    <source>
        <strain evidence="2">Semi-engorged</strain>
        <tissue evidence="2">Salivary glands</tissue>
    </source>
</reference>
<evidence type="ECO:0000313" key="2">
    <source>
        <dbReference type="EMBL" id="MXU84943.1"/>
    </source>
</evidence>
<name>A0A6B0UEM8_IXORI</name>
<dbReference type="AlphaFoldDB" id="A0A6B0UEM8"/>
<keyword evidence="1" id="KW-0812">Transmembrane</keyword>
<feature type="transmembrane region" description="Helical" evidence="1">
    <location>
        <begin position="20"/>
        <end position="36"/>
    </location>
</feature>
<keyword evidence="1" id="KW-1133">Transmembrane helix</keyword>
<organism evidence="2">
    <name type="scientific">Ixodes ricinus</name>
    <name type="common">Common tick</name>
    <name type="synonym">Acarus ricinus</name>
    <dbReference type="NCBI Taxonomy" id="34613"/>
    <lineage>
        <taxon>Eukaryota</taxon>
        <taxon>Metazoa</taxon>
        <taxon>Ecdysozoa</taxon>
        <taxon>Arthropoda</taxon>
        <taxon>Chelicerata</taxon>
        <taxon>Arachnida</taxon>
        <taxon>Acari</taxon>
        <taxon>Parasitiformes</taxon>
        <taxon>Ixodida</taxon>
        <taxon>Ixodoidea</taxon>
        <taxon>Ixodidae</taxon>
        <taxon>Ixodinae</taxon>
        <taxon>Ixodes</taxon>
    </lineage>
</organism>
<proteinExistence type="predicted"/>